<evidence type="ECO:0000313" key="3">
    <source>
        <dbReference type="EMBL" id="MBB6559905.1"/>
    </source>
</evidence>
<keyword evidence="1" id="KW-1133">Transmembrane helix</keyword>
<keyword evidence="1" id="KW-0812">Transmembrane</keyword>
<feature type="transmembrane region" description="Helical" evidence="1">
    <location>
        <begin position="6"/>
        <end position="30"/>
    </location>
</feature>
<accession>A0A7X0U9U4</accession>
<evidence type="ECO:0000259" key="2">
    <source>
        <dbReference type="Pfam" id="PF06889"/>
    </source>
</evidence>
<comment type="caution">
    <text evidence="3">The sequence shown here is derived from an EMBL/GenBank/DDBJ whole genome shotgun (WGS) entry which is preliminary data.</text>
</comment>
<dbReference type="InterPro" id="IPR009677">
    <property type="entry name" value="DUF1266"/>
</dbReference>
<dbReference type="EMBL" id="JACHLK010000004">
    <property type="protein sequence ID" value="MBB6559905.1"/>
    <property type="molecule type" value="Genomic_DNA"/>
</dbReference>
<gene>
    <name evidence="3" type="ORF">HNP48_002577</name>
</gene>
<reference evidence="3 4" key="1">
    <citation type="submission" date="2020-08" db="EMBL/GenBank/DDBJ databases">
        <title>Functional genomics of gut bacteria from endangered species of beetles.</title>
        <authorList>
            <person name="Carlos-Shanley C."/>
        </authorList>
    </citation>
    <scope>NUCLEOTIDE SEQUENCE [LARGE SCALE GENOMIC DNA]</scope>
    <source>
        <strain evidence="3 4">S00198</strain>
    </source>
</reference>
<evidence type="ECO:0000313" key="4">
    <source>
        <dbReference type="Proteomes" id="UP000575083"/>
    </source>
</evidence>
<proteinExistence type="predicted"/>
<sequence length="233" mass="26963">MIAWLVFALVFCLLAWLAWRLLLWVLGPFLRWYGRPRLRRQYVLDAHWSWALALADPMAFGRIKGGFADARMPLLTESLQQSLRPALLHLLGLRSDMDEARLRATLPAQLRERWFRMGLDALRPDDAPRDAMALACARVAFATRTAALLGWLDEATQWQILHHNAQRAADCFHSWEDFGCAYARGRRQWVAHSRADSLGVAFTEEEVAQWVANRDHPWHWLPWPLPPPPMKKP</sequence>
<protein>
    <recommendedName>
        <fullName evidence="2">DUF1266 domain-containing protein</fullName>
    </recommendedName>
</protein>
<keyword evidence="4" id="KW-1185">Reference proteome</keyword>
<feature type="domain" description="DUF1266" evidence="2">
    <location>
        <begin position="133"/>
        <end position="223"/>
    </location>
</feature>
<name>A0A7X0U9U4_9BURK</name>
<evidence type="ECO:0000256" key="1">
    <source>
        <dbReference type="SAM" id="Phobius"/>
    </source>
</evidence>
<organism evidence="3 4">
    <name type="scientific">Acidovorax soli</name>
    <dbReference type="NCBI Taxonomy" id="592050"/>
    <lineage>
        <taxon>Bacteria</taxon>
        <taxon>Pseudomonadati</taxon>
        <taxon>Pseudomonadota</taxon>
        <taxon>Betaproteobacteria</taxon>
        <taxon>Burkholderiales</taxon>
        <taxon>Comamonadaceae</taxon>
        <taxon>Acidovorax</taxon>
    </lineage>
</organism>
<dbReference type="RefSeq" id="WP_184857367.1">
    <property type="nucleotide sequence ID" value="NZ_JACHLK010000004.1"/>
</dbReference>
<dbReference type="AlphaFoldDB" id="A0A7X0U9U4"/>
<dbReference type="Pfam" id="PF06889">
    <property type="entry name" value="DUF1266"/>
    <property type="match status" value="1"/>
</dbReference>
<dbReference type="Proteomes" id="UP000575083">
    <property type="component" value="Unassembled WGS sequence"/>
</dbReference>
<keyword evidence="1" id="KW-0472">Membrane</keyword>